<name>A0AAE4BT17_9BACT</name>
<comment type="caution">
    <text evidence="2">The sequence shown here is derived from an EMBL/GenBank/DDBJ whole genome shotgun (WGS) entry which is preliminary data.</text>
</comment>
<feature type="chain" id="PRO_5042125257" description="Neuromedin U" evidence="1">
    <location>
        <begin position="21"/>
        <end position="267"/>
    </location>
</feature>
<organism evidence="2 3">
    <name type="scientific">Aureibacter tunicatorum</name>
    <dbReference type="NCBI Taxonomy" id="866807"/>
    <lineage>
        <taxon>Bacteria</taxon>
        <taxon>Pseudomonadati</taxon>
        <taxon>Bacteroidota</taxon>
        <taxon>Cytophagia</taxon>
        <taxon>Cytophagales</taxon>
        <taxon>Persicobacteraceae</taxon>
        <taxon>Aureibacter</taxon>
    </lineage>
</organism>
<accession>A0AAE4BT17</accession>
<evidence type="ECO:0000313" key="3">
    <source>
        <dbReference type="Proteomes" id="UP001185092"/>
    </source>
</evidence>
<dbReference type="RefSeq" id="WP_309940263.1">
    <property type="nucleotide sequence ID" value="NZ_AP025305.1"/>
</dbReference>
<dbReference type="AlphaFoldDB" id="A0AAE4BT17"/>
<dbReference type="Pfam" id="PF13557">
    <property type="entry name" value="Phenol_MetA_deg"/>
    <property type="match status" value="1"/>
</dbReference>
<proteinExistence type="predicted"/>
<keyword evidence="1" id="KW-0732">Signal</keyword>
<dbReference type="Proteomes" id="UP001185092">
    <property type="component" value="Unassembled WGS sequence"/>
</dbReference>
<evidence type="ECO:0008006" key="4">
    <source>
        <dbReference type="Google" id="ProtNLM"/>
    </source>
</evidence>
<keyword evidence="3" id="KW-1185">Reference proteome</keyword>
<gene>
    <name evidence="2" type="ORF">HNQ88_003422</name>
</gene>
<evidence type="ECO:0000313" key="2">
    <source>
        <dbReference type="EMBL" id="MDR6240356.1"/>
    </source>
</evidence>
<sequence>MLKRIYLIIILISTCATLQAQDKNSNKQLKQANNPLANMKAFNIQHYYAPNLSGVDGMSGGTTMLRYAQPVGRFLVRATLPISTLSYSGSSPDMDFGSKSGLGDLNIFATYLLTDPTSSTQIGIGPQLTMPTGTNSFSNDTWNLGGALVVFAGGNPRIQGGGLVTYEHSLTDNSETPVTNKLIVQPFAFIQLGNGTYLRGAPSAIFDIERGEYNIPLGIGIGKIVKINNTVYNVFIEPQYSIASKGMYQPTFQLFTAINMQFLKPRN</sequence>
<dbReference type="InterPro" id="IPR025737">
    <property type="entry name" value="FApF"/>
</dbReference>
<dbReference type="EMBL" id="JAVDQD010000004">
    <property type="protein sequence ID" value="MDR6240356.1"/>
    <property type="molecule type" value="Genomic_DNA"/>
</dbReference>
<feature type="signal peptide" evidence="1">
    <location>
        <begin position="1"/>
        <end position="20"/>
    </location>
</feature>
<protein>
    <recommendedName>
        <fullName evidence="4">Neuromedin U</fullName>
    </recommendedName>
</protein>
<reference evidence="2" key="1">
    <citation type="submission" date="2023-07" db="EMBL/GenBank/DDBJ databases">
        <title>Genomic Encyclopedia of Type Strains, Phase IV (KMG-IV): sequencing the most valuable type-strain genomes for metagenomic binning, comparative biology and taxonomic classification.</title>
        <authorList>
            <person name="Goeker M."/>
        </authorList>
    </citation>
    <scope>NUCLEOTIDE SEQUENCE</scope>
    <source>
        <strain evidence="2">DSM 26174</strain>
    </source>
</reference>
<evidence type="ECO:0000256" key="1">
    <source>
        <dbReference type="SAM" id="SignalP"/>
    </source>
</evidence>